<comment type="caution">
    <text evidence="1">The sequence shown here is derived from an EMBL/GenBank/DDBJ whole genome shotgun (WGS) entry which is preliminary data.</text>
</comment>
<organism evidence="1 2">
    <name type="scientific">Actinoalloteichus caeruleus DSM 43889</name>
    <dbReference type="NCBI Taxonomy" id="1120930"/>
    <lineage>
        <taxon>Bacteria</taxon>
        <taxon>Bacillati</taxon>
        <taxon>Actinomycetota</taxon>
        <taxon>Actinomycetes</taxon>
        <taxon>Pseudonocardiales</taxon>
        <taxon>Pseudonocardiaceae</taxon>
        <taxon>Actinoalloteichus</taxon>
        <taxon>Actinoalloteichus cyanogriseus</taxon>
    </lineage>
</organism>
<sequence>MRGDRATAVVAVIVPLSTSDGTRERLNARAREVGLREVEAVAVRLNRVAIEILLREQLTTTTARESVIPRLLARRVLLVWLRPTAGADHQRAWEVLAAEPGAVAAALVPDEVRTWVTRALEGGGT</sequence>
<proteinExistence type="predicted"/>
<dbReference type="RefSeq" id="WP_026418135.1">
    <property type="nucleotide sequence ID" value="NZ_AUBJ02000001.1"/>
</dbReference>
<dbReference type="Proteomes" id="UP000791080">
    <property type="component" value="Unassembled WGS sequence"/>
</dbReference>
<reference evidence="1 2" key="2">
    <citation type="submission" date="2022-06" db="EMBL/GenBank/DDBJ databases">
        <title>Genomic Encyclopedia of Type Strains, Phase I: the one thousand microbial genomes (KMG-I) project.</title>
        <authorList>
            <person name="Kyrpides N."/>
        </authorList>
    </citation>
    <scope>NUCLEOTIDE SEQUENCE [LARGE SCALE GENOMIC DNA]</scope>
    <source>
        <strain evidence="1 2">DSM 43889</strain>
    </source>
</reference>
<name>A0ABT1JCU9_ACTCY</name>
<accession>A0ABT1JCU9</accession>
<gene>
    <name evidence="1" type="ORF">G443_000587</name>
</gene>
<reference evidence="1 2" key="1">
    <citation type="submission" date="2013-07" db="EMBL/GenBank/DDBJ databases">
        <authorList>
            <consortium name="DOE Joint Genome Institute"/>
            <person name="Reeve W."/>
            <person name="Huntemann M."/>
            <person name="Han J."/>
            <person name="Chen A."/>
            <person name="Kyrpides N."/>
            <person name="Mavromatis K."/>
            <person name="Markowitz V."/>
            <person name="Palaniappan K."/>
            <person name="Ivanova N."/>
            <person name="Schaumberg A."/>
            <person name="Pati A."/>
            <person name="Liolios K."/>
            <person name="Nordberg H.P."/>
            <person name="Cantor M.N."/>
            <person name="Hua S.X."/>
            <person name="Woyke T."/>
        </authorList>
    </citation>
    <scope>NUCLEOTIDE SEQUENCE [LARGE SCALE GENOMIC DNA]</scope>
    <source>
        <strain evidence="1 2">DSM 43889</strain>
    </source>
</reference>
<evidence type="ECO:0000313" key="1">
    <source>
        <dbReference type="EMBL" id="MCP2330317.1"/>
    </source>
</evidence>
<dbReference type="EMBL" id="AUBJ02000001">
    <property type="protein sequence ID" value="MCP2330317.1"/>
    <property type="molecule type" value="Genomic_DNA"/>
</dbReference>
<evidence type="ECO:0000313" key="2">
    <source>
        <dbReference type="Proteomes" id="UP000791080"/>
    </source>
</evidence>
<protein>
    <submittedName>
        <fullName evidence="1">Uncharacterized protein</fullName>
    </submittedName>
</protein>
<keyword evidence="2" id="KW-1185">Reference proteome</keyword>